<keyword evidence="1" id="KW-0175">Coiled coil</keyword>
<reference evidence="3" key="2">
    <citation type="submission" date="2013-10" db="EMBL/GenBank/DDBJ databases">
        <authorList>
            <person name="Aslett M."/>
        </authorList>
    </citation>
    <scope>NUCLEOTIDE SEQUENCE [LARGE SCALE GENOMIC DNA]</scope>
    <source>
        <strain evidence="3">Houghton</strain>
    </source>
</reference>
<feature type="non-terminal residue" evidence="3">
    <location>
        <position position="172"/>
    </location>
</feature>
<dbReference type="GeneID" id="25256963"/>
<dbReference type="GO" id="GO:0005739">
    <property type="term" value="C:mitochondrion"/>
    <property type="evidence" value="ECO:0007669"/>
    <property type="project" value="TreeGrafter"/>
</dbReference>
<feature type="region of interest" description="Disordered" evidence="2">
    <location>
        <begin position="110"/>
        <end position="129"/>
    </location>
</feature>
<dbReference type="GO" id="GO:0006508">
    <property type="term" value="P:proteolysis"/>
    <property type="evidence" value="ECO:0007669"/>
    <property type="project" value="InterPro"/>
</dbReference>
<evidence type="ECO:0000256" key="2">
    <source>
        <dbReference type="SAM" id="MobiDB-lite"/>
    </source>
</evidence>
<name>U6L1W7_EIMTE</name>
<dbReference type="PANTHER" id="PTHR11804:SF79">
    <property type="entry name" value="MITOCHONDRIAL INTERMEDIATE PEPTIDASE"/>
    <property type="match status" value="1"/>
</dbReference>
<dbReference type="AlphaFoldDB" id="U6L1W7"/>
<dbReference type="PANTHER" id="PTHR11804">
    <property type="entry name" value="PROTEASE M3 THIMET OLIGOPEPTIDASE-RELATED"/>
    <property type="match status" value="1"/>
</dbReference>
<dbReference type="Proteomes" id="UP000030747">
    <property type="component" value="Unassembled WGS sequence"/>
</dbReference>
<reference evidence="3" key="1">
    <citation type="submission" date="2013-10" db="EMBL/GenBank/DDBJ databases">
        <title>Genomic analysis of the causative agents of coccidiosis in chickens.</title>
        <authorList>
            <person name="Reid A.J."/>
            <person name="Blake D."/>
            <person name="Billington K."/>
            <person name="Browne H."/>
            <person name="Dunn M."/>
            <person name="Hung S."/>
            <person name="Kawahara F."/>
            <person name="Miranda-Saavedra D."/>
            <person name="Mourier T."/>
            <person name="Nagra H."/>
            <person name="Otto T.D."/>
            <person name="Rawlings N."/>
            <person name="Sanchez A."/>
            <person name="Sanders M."/>
            <person name="Subramaniam C."/>
            <person name="Tay Y."/>
            <person name="Dear P."/>
            <person name="Doerig C."/>
            <person name="Gruber A."/>
            <person name="Parkinson J."/>
            <person name="Shirley M."/>
            <person name="Wan K.L."/>
            <person name="Berriman M."/>
            <person name="Tomley F."/>
            <person name="Pain A."/>
        </authorList>
    </citation>
    <scope>NUCLEOTIDE SEQUENCE [LARGE SCALE GENOMIC DNA]</scope>
    <source>
        <strain evidence="3">Houghton</strain>
    </source>
</reference>
<dbReference type="GO" id="GO:0006518">
    <property type="term" value="P:peptide metabolic process"/>
    <property type="evidence" value="ECO:0007669"/>
    <property type="project" value="TreeGrafter"/>
</dbReference>
<keyword evidence="4" id="KW-1185">Reference proteome</keyword>
<dbReference type="RefSeq" id="XP_013234920.1">
    <property type="nucleotide sequence ID" value="XM_013379466.1"/>
</dbReference>
<organism evidence="3 4">
    <name type="scientific">Eimeria tenella</name>
    <name type="common">Coccidian parasite</name>
    <dbReference type="NCBI Taxonomy" id="5802"/>
    <lineage>
        <taxon>Eukaryota</taxon>
        <taxon>Sar</taxon>
        <taxon>Alveolata</taxon>
        <taxon>Apicomplexa</taxon>
        <taxon>Conoidasida</taxon>
        <taxon>Coccidia</taxon>
        <taxon>Eucoccidiorida</taxon>
        <taxon>Eimeriorina</taxon>
        <taxon>Eimeriidae</taxon>
        <taxon>Eimeria</taxon>
    </lineage>
</organism>
<dbReference type="InterPro" id="IPR045090">
    <property type="entry name" value="Pept_M3A_M3B"/>
</dbReference>
<dbReference type="VEuPathDB" id="ToxoDB:ETH_00039610"/>
<dbReference type="SUPFAM" id="SSF55486">
    <property type="entry name" value="Metalloproteases ('zincins'), catalytic domain"/>
    <property type="match status" value="1"/>
</dbReference>
<dbReference type="VEuPathDB" id="ToxoDB:ETH2_1599100"/>
<dbReference type="GO" id="GO:0004222">
    <property type="term" value="F:metalloendopeptidase activity"/>
    <property type="evidence" value="ECO:0007669"/>
    <property type="project" value="InterPro"/>
</dbReference>
<feature type="coiled-coil region" evidence="1">
    <location>
        <begin position="5"/>
        <end position="40"/>
    </location>
</feature>
<evidence type="ECO:0000313" key="3">
    <source>
        <dbReference type="EMBL" id="CDJ44171.1"/>
    </source>
</evidence>
<accession>U6L1W7</accession>
<protein>
    <submittedName>
        <fullName evidence="3">Peptidase family M3 domain containing protein, putative</fullName>
    </submittedName>
</protein>
<dbReference type="EMBL" id="HG676623">
    <property type="protein sequence ID" value="CDJ44171.1"/>
    <property type="molecule type" value="Genomic_DNA"/>
</dbReference>
<dbReference type="Gene3D" id="1.10.1370.40">
    <property type="match status" value="1"/>
</dbReference>
<gene>
    <name evidence="3" type="ORF">ETH_00039610</name>
</gene>
<evidence type="ECO:0000256" key="1">
    <source>
        <dbReference type="SAM" id="Coils"/>
    </source>
</evidence>
<evidence type="ECO:0000313" key="4">
    <source>
        <dbReference type="Proteomes" id="UP000030747"/>
    </source>
</evidence>
<sequence>MRDCSRLLEKEKKEFESELKREIEKEIKEIKKEIKSEFKSKTEGSQKQAVQTLDAVSNALCKVADAAELIRNVHPLPEWQQAGDQVVQEVQHFMSVANFSDSIYERLREGAPAQAESGGEEPCKPGAPAAPAAAAAAAADAAAALTKEEAVVLRCMREAMEQQGVHLSSKEK</sequence>
<proteinExistence type="predicted"/>
<dbReference type="OrthoDB" id="331867at2759"/>